<reference evidence="3 4" key="1">
    <citation type="submission" date="2020-08" db="EMBL/GenBank/DDBJ databases">
        <title>Sequencing the genomes of 1000 actinobacteria strains.</title>
        <authorList>
            <person name="Klenk H.-P."/>
        </authorList>
    </citation>
    <scope>NUCLEOTIDE SEQUENCE [LARGE SCALE GENOMIC DNA]</scope>
    <source>
        <strain evidence="3 4">DSM 45507</strain>
    </source>
</reference>
<dbReference type="Gene3D" id="2.80.10.50">
    <property type="match status" value="1"/>
</dbReference>
<feature type="domain" description="Ricin B lectin" evidence="2">
    <location>
        <begin position="25"/>
        <end position="106"/>
    </location>
</feature>
<feature type="region of interest" description="Disordered" evidence="1">
    <location>
        <begin position="1"/>
        <end position="20"/>
    </location>
</feature>
<dbReference type="Proteomes" id="UP000579153">
    <property type="component" value="Unassembled WGS sequence"/>
</dbReference>
<dbReference type="PROSITE" id="PS50231">
    <property type="entry name" value="RICIN_B_LECTIN"/>
    <property type="match status" value="1"/>
</dbReference>
<dbReference type="EMBL" id="JACHMB010000001">
    <property type="protein sequence ID" value="MBB5781648.1"/>
    <property type="molecule type" value="Genomic_DNA"/>
</dbReference>
<dbReference type="AlphaFoldDB" id="A0A7W9LFD2"/>
<dbReference type="Pfam" id="PF00652">
    <property type="entry name" value="Ricin_B_lectin"/>
    <property type="match status" value="1"/>
</dbReference>
<evidence type="ECO:0000259" key="2">
    <source>
        <dbReference type="Pfam" id="PF00652"/>
    </source>
</evidence>
<organism evidence="3 4">
    <name type="scientific">Nonomuraea jabiensis</name>
    <dbReference type="NCBI Taxonomy" id="882448"/>
    <lineage>
        <taxon>Bacteria</taxon>
        <taxon>Bacillati</taxon>
        <taxon>Actinomycetota</taxon>
        <taxon>Actinomycetes</taxon>
        <taxon>Streptosporangiales</taxon>
        <taxon>Streptosporangiaceae</taxon>
        <taxon>Nonomuraea</taxon>
    </lineage>
</organism>
<evidence type="ECO:0000313" key="3">
    <source>
        <dbReference type="EMBL" id="MBB5781648.1"/>
    </source>
</evidence>
<dbReference type="InterPro" id="IPR000772">
    <property type="entry name" value="Ricin_B_lectin"/>
</dbReference>
<name>A0A7W9LFD2_9ACTN</name>
<sequence>MPKFRRPDGDSCPQAQRSHSPGAACALRNVGTRLCLDVPEGSRNNVGQIWVYSCNGTSAQLWTRTPSGQITVYDGQKCLDALEQGKTDGTAVGIRDCQGGDNQRWQAV</sequence>
<dbReference type="RefSeq" id="WP_313046308.1">
    <property type="nucleotide sequence ID" value="NZ_JACHMB010000001.1"/>
</dbReference>
<proteinExistence type="predicted"/>
<keyword evidence="4" id="KW-1185">Reference proteome</keyword>
<accession>A0A7W9LFD2</accession>
<protein>
    <recommendedName>
        <fullName evidence="2">Ricin B lectin domain-containing protein</fullName>
    </recommendedName>
</protein>
<gene>
    <name evidence="3" type="ORF">HD596_008404</name>
</gene>
<dbReference type="SUPFAM" id="SSF50370">
    <property type="entry name" value="Ricin B-like lectins"/>
    <property type="match status" value="1"/>
</dbReference>
<dbReference type="InterPro" id="IPR035992">
    <property type="entry name" value="Ricin_B-like_lectins"/>
</dbReference>
<dbReference type="CDD" id="cd00161">
    <property type="entry name" value="beta-trefoil_Ricin-like"/>
    <property type="match status" value="1"/>
</dbReference>
<evidence type="ECO:0000256" key="1">
    <source>
        <dbReference type="SAM" id="MobiDB-lite"/>
    </source>
</evidence>
<evidence type="ECO:0000313" key="4">
    <source>
        <dbReference type="Proteomes" id="UP000579153"/>
    </source>
</evidence>
<comment type="caution">
    <text evidence="3">The sequence shown here is derived from an EMBL/GenBank/DDBJ whole genome shotgun (WGS) entry which is preliminary data.</text>
</comment>